<evidence type="ECO:0000313" key="1">
    <source>
        <dbReference type="EMBL" id="KAI4315221.1"/>
    </source>
</evidence>
<reference evidence="1 2" key="1">
    <citation type="journal article" date="2022" name="DNA Res.">
        <title>Chromosomal-level genome assembly of the orchid tree Bauhinia variegata (Leguminosae; Cercidoideae) supports the allotetraploid origin hypothesis of Bauhinia.</title>
        <authorList>
            <person name="Zhong Y."/>
            <person name="Chen Y."/>
            <person name="Zheng D."/>
            <person name="Pang J."/>
            <person name="Liu Y."/>
            <person name="Luo S."/>
            <person name="Meng S."/>
            <person name="Qian L."/>
            <person name="Wei D."/>
            <person name="Dai S."/>
            <person name="Zhou R."/>
        </authorList>
    </citation>
    <scope>NUCLEOTIDE SEQUENCE [LARGE SCALE GENOMIC DNA]</scope>
    <source>
        <strain evidence="1">BV-YZ2020</strain>
    </source>
</reference>
<dbReference type="EMBL" id="CM039436">
    <property type="protein sequence ID" value="KAI4315221.1"/>
    <property type="molecule type" value="Genomic_DNA"/>
</dbReference>
<sequence>MAGAILSTKHEKLTSEKHHEDPSKFYYHFLYKAVLVAVFLVILPLFPSQVPEFINQSLLTRNWELLHLVFVGIAISYGLFSRRNDETEKDNSSKFDNAHSFVSRFLQVSSFFEDDAESPSESDENKVQTWNNQYYRNEPVVVVAQQHSNFDEQSSISSRMSEKPLFLPVRSLRSRVSDSDPVQSVNESISSVSLNRSSSKSGSKRLLSFSSKAKNGESEGLGSPRVEDKVKEGAVLPSPIPWRSRSGRMEMKPEADAPIQYASSPSPEESEFSYRSVKSQTLRSSQANSMFSSPKLTPPSSTSSPKEISPSPSFSSESLAKNAEDYSRKKSFYKSSPPTPPPPPPVFQKSISMNPRSDPFNDQASFDKELKRSLTSERKDSNWTNVDSGIQMKARGRVVQNVAAVTRGRDIEEEGMNAMEAEYDFMEEPERTAADYHGMSFRTDKLMGHGSVPLVSEEFVDTDEDTETEDDYVGANFIQKESGETSPNRESPKADAAPSRNVSDEGPDVDKKADEFIAKFREQIRLQRIETIKRGARSRNSSR</sequence>
<proteinExistence type="predicted"/>
<organism evidence="1 2">
    <name type="scientific">Bauhinia variegata</name>
    <name type="common">Purple orchid tree</name>
    <name type="synonym">Phanera variegata</name>
    <dbReference type="NCBI Taxonomy" id="167791"/>
    <lineage>
        <taxon>Eukaryota</taxon>
        <taxon>Viridiplantae</taxon>
        <taxon>Streptophyta</taxon>
        <taxon>Embryophyta</taxon>
        <taxon>Tracheophyta</taxon>
        <taxon>Spermatophyta</taxon>
        <taxon>Magnoliopsida</taxon>
        <taxon>eudicotyledons</taxon>
        <taxon>Gunneridae</taxon>
        <taxon>Pentapetalae</taxon>
        <taxon>rosids</taxon>
        <taxon>fabids</taxon>
        <taxon>Fabales</taxon>
        <taxon>Fabaceae</taxon>
        <taxon>Cercidoideae</taxon>
        <taxon>Cercideae</taxon>
        <taxon>Bauhiniinae</taxon>
        <taxon>Bauhinia</taxon>
    </lineage>
</organism>
<evidence type="ECO:0000313" key="2">
    <source>
        <dbReference type="Proteomes" id="UP000828941"/>
    </source>
</evidence>
<protein>
    <submittedName>
        <fullName evidence="1">Uncharacterized protein</fullName>
    </submittedName>
</protein>
<name>A0ACB9LV76_BAUVA</name>
<accession>A0ACB9LV76</accession>
<comment type="caution">
    <text evidence="1">The sequence shown here is derived from an EMBL/GenBank/DDBJ whole genome shotgun (WGS) entry which is preliminary data.</text>
</comment>
<dbReference type="Proteomes" id="UP000828941">
    <property type="component" value="Chromosome 11"/>
</dbReference>
<keyword evidence="2" id="KW-1185">Reference proteome</keyword>
<gene>
    <name evidence="1" type="ORF">L6164_028055</name>
</gene>